<evidence type="ECO:0000313" key="1">
    <source>
        <dbReference type="EMBL" id="KKM74492.1"/>
    </source>
</evidence>
<name>A0A0F9MYZ7_9ZZZZ</name>
<proteinExistence type="predicted"/>
<accession>A0A0F9MYZ7</accession>
<feature type="non-terminal residue" evidence="1">
    <location>
        <position position="27"/>
    </location>
</feature>
<sequence>MRNLAIAYVTCDKYEHVWEEWHDAFIE</sequence>
<comment type="caution">
    <text evidence="1">The sequence shown here is derived from an EMBL/GenBank/DDBJ whole genome shotgun (WGS) entry which is preliminary data.</text>
</comment>
<protein>
    <submittedName>
        <fullName evidence="1">Uncharacterized protein</fullName>
    </submittedName>
</protein>
<dbReference type="EMBL" id="LAZR01009131">
    <property type="protein sequence ID" value="KKM74492.1"/>
    <property type="molecule type" value="Genomic_DNA"/>
</dbReference>
<reference evidence="1" key="1">
    <citation type="journal article" date="2015" name="Nature">
        <title>Complex archaea that bridge the gap between prokaryotes and eukaryotes.</title>
        <authorList>
            <person name="Spang A."/>
            <person name="Saw J.H."/>
            <person name="Jorgensen S.L."/>
            <person name="Zaremba-Niedzwiedzka K."/>
            <person name="Martijn J."/>
            <person name="Lind A.E."/>
            <person name="van Eijk R."/>
            <person name="Schleper C."/>
            <person name="Guy L."/>
            <person name="Ettema T.J."/>
        </authorList>
    </citation>
    <scope>NUCLEOTIDE SEQUENCE</scope>
</reference>
<gene>
    <name evidence="1" type="ORF">LCGC14_1399720</name>
</gene>
<dbReference type="AlphaFoldDB" id="A0A0F9MYZ7"/>
<organism evidence="1">
    <name type="scientific">marine sediment metagenome</name>
    <dbReference type="NCBI Taxonomy" id="412755"/>
    <lineage>
        <taxon>unclassified sequences</taxon>
        <taxon>metagenomes</taxon>
        <taxon>ecological metagenomes</taxon>
    </lineage>
</organism>